<dbReference type="AlphaFoldDB" id="A0A1G6Q7A6"/>
<dbReference type="Proteomes" id="UP000199060">
    <property type="component" value="Unassembled WGS sequence"/>
</dbReference>
<dbReference type="OrthoDB" id="9765957at2"/>
<organism evidence="2 3">
    <name type="scientific">Algoriphagus faecimaris</name>
    <dbReference type="NCBI Taxonomy" id="686796"/>
    <lineage>
        <taxon>Bacteria</taxon>
        <taxon>Pseudomonadati</taxon>
        <taxon>Bacteroidota</taxon>
        <taxon>Cytophagia</taxon>
        <taxon>Cytophagales</taxon>
        <taxon>Cyclobacteriaceae</taxon>
        <taxon>Algoriphagus</taxon>
    </lineage>
</organism>
<reference evidence="3" key="1">
    <citation type="submission" date="2016-10" db="EMBL/GenBank/DDBJ databases">
        <authorList>
            <person name="Varghese N."/>
            <person name="Submissions S."/>
        </authorList>
    </citation>
    <scope>NUCLEOTIDE SEQUENCE [LARGE SCALE GENOMIC DNA]</scope>
    <source>
        <strain evidence="3">DSM 23095</strain>
    </source>
</reference>
<evidence type="ECO:0000313" key="3">
    <source>
        <dbReference type="Proteomes" id="UP000199060"/>
    </source>
</evidence>
<feature type="signal peptide" evidence="1">
    <location>
        <begin position="1"/>
        <end position="19"/>
    </location>
</feature>
<dbReference type="STRING" id="686796.SAMN04488104_100888"/>
<feature type="chain" id="PRO_5011579953" description="DUF1566 domain-containing protein" evidence="1">
    <location>
        <begin position="20"/>
        <end position="566"/>
    </location>
</feature>
<evidence type="ECO:0000313" key="2">
    <source>
        <dbReference type="EMBL" id="SDC88360.1"/>
    </source>
</evidence>
<dbReference type="PROSITE" id="PS51257">
    <property type="entry name" value="PROKAR_LIPOPROTEIN"/>
    <property type="match status" value="1"/>
</dbReference>
<dbReference type="RefSeq" id="WP_087938430.1">
    <property type="nucleotide sequence ID" value="NZ_FNAC01000008.1"/>
</dbReference>
<dbReference type="EMBL" id="FNAC01000008">
    <property type="protein sequence ID" value="SDC88360.1"/>
    <property type="molecule type" value="Genomic_DNA"/>
</dbReference>
<accession>A0A1G6Q7A6</accession>
<proteinExistence type="predicted"/>
<keyword evidence="3" id="KW-1185">Reference proteome</keyword>
<keyword evidence="1" id="KW-0732">Signal</keyword>
<gene>
    <name evidence="2" type="ORF">SAMN04488104_100888</name>
</gene>
<sequence>MKKLIAPFFALLFFASCGMENMNDILPDQELSSTDLLSEGVGTDMLNPNMRIASSDDDCITPGSLDFYPVTDEATRSSGKNTKSVSYSAYNTETDFVVEVTYAITAGKSKAKATISIAIDGDEAEYTEVNSGSTVSHTVPLAEDWGGGDQVDFSVVQEGLGTPITFSGSYDLIPVCAEVASPLLVEKTAEATYDRTVNWELTKTVNPSSPSGSPGDELTYDWTVTATKSENLGNYAVTGIITVTNPNNFDVPFTLADVLNDGTTAVITCPATDDNTGIVPAGGSVTCAYSAAPVDGSATLNTATVTLDVGSGLTTANATADVNFIENLIGDDEVTLSDPRVEYSQLISSTTSEIFPETFTCPTDWSLYVNEVYNETYVNTAYLDGDNTELEASAEVTINCDLIGAAYEGGIIAYILQEGDPGYVAGEFHGLIAAPEDQSTGIQWYNGIFTATGATGTALGTGQANTTAIVDAQGEGSYAAQLCNDLVLDGYDDWYLPSKDELNLMYQNIGQGNALGLGNVGGFARAFYCSSSETNVDLTWAQDFFLGLQFNLAKDATGRVRAIRAF</sequence>
<name>A0A1G6Q7A6_9BACT</name>
<evidence type="ECO:0008006" key="4">
    <source>
        <dbReference type="Google" id="ProtNLM"/>
    </source>
</evidence>
<evidence type="ECO:0000256" key="1">
    <source>
        <dbReference type="SAM" id="SignalP"/>
    </source>
</evidence>
<protein>
    <recommendedName>
        <fullName evidence="4">DUF1566 domain-containing protein</fullName>
    </recommendedName>
</protein>